<sequence>MGRWRWFKTPPVIASGPLPLARGGLGWGLREGRSPLTNGWVEEPCEGRSPLTKKEVGPSLYTGAVASFECVTWR</sequence>
<reference evidence="1 2" key="1">
    <citation type="journal article" date="2022" name="Front. Microbiol.">
        <title>High genomic differentiation and limited gene flow indicate recent cryptic speciation within the genus Laspinema (cyanobacteria).</title>
        <authorList>
            <person name="Stanojkovic A."/>
            <person name="Skoupy S."/>
            <person name="Skaloud P."/>
            <person name="Dvorak P."/>
        </authorList>
    </citation>
    <scope>NUCLEOTIDE SEQUENCE [LARGE SCALE GENOMIC DNA]</scope>
    <source>
        <strain evidence="1 2">D2a</strain>
    </source>
</reference>
<protein>
    <submittedName>
        <fullName evidence="1">Uncharacterized protein</fullName>
    </submittedName>
</protein>
<comment type="caution">
    <text evidence="1">The sequence shown here is derived from an EMBL/GenBank/DDBJ whole genome shotgun (WGS) entry which is preliminary data.</text>
</comment>
<proteinExistence type="predicted"/>
<name>A0ABT2N0R5_9CYAN</name>
<evidence type="ECO:0000313" key="2">
    <source>
        <dbReference type="Proteomes" id="UP001525890"/>
    </source>
</evidence>
<gene>
    <name evidence="1" type="ORF">NG799_28965</name>
</gene>
<evidence type="ECO:0000313" key="1">
    <source>
        <dbReference type="EMBL" id="MCT7970352.1"/>
    </source>
</evidence>
<dbReference type="RefSeq" id="WP_368009768.1">
    <property type="nucleotide sequence ID" value="NZ_JAMXFF010000092.1"/>
</dbReference>
<accession>A0ABT2N0R5</accession>
<dbReference type="Proteomes" id="UP001525890">
    <property type="component" value="Unassembled WGS sequence"/>
</dbReference>
<dbReference type="EMBL" id="JAMXFF010000092">
    <property type="protein sequence ID" value="MCT7970352.1"/>
    <property type="molecule type" value="Genomic_DNA"/>
</dbReference>
<organism evidence="1 2">
    <name type="scientific">Laspinema palackyanum D2a</name>
    <dbReference type="NCBI Taxonomy" id="2953684"/>
    <lineage>
        <taxon>Bacteria</taxon>
        <taxon>Bacillati</taxon>
        <taxon>Cyanobacteriota</taxon>
        <taxon>Cyanophyceae</taxon>
        <taxon>Oscillatoriophycideae</taxon>
        <taxon>Oscillatoriales</taxon>
        <taxon>Laspinemataceae</taxon>
        <taxon>Laspinema</taxon>
        <taxon>Laspinema palackyanum</taxon>
    </lineage>
</organism>
<keyword evidence="2" id="KW-1185">Reference proteome</keyword>